<feature type="compositionally biased region" description="Basic and acidic residues" evidence="1">
    <location>
        <begin position="25"/>
        <end position="37"/>
    </location>
</feature>
<evidence type="ECO:0000313" key="3">
    <source>
        <dbReference type="EMBL" id="KAF4677587.1"/>
    </source>
</evidence>
<dbReference type="OrthoDB" id="10557757at2759"/>
<dbReference type="EMBL" id="JAAPAO010000011">
    <property type="protein sequence ID" value="KAF4677587.1"/>
    <property type="molecule type" value="Genomic_DNA"/>
</dbReference>
<sequence>MNRLMKSATFDDDLHRTARPMSADQPRDRSRGLSVERRNRLSVRGISQLLAAMNPEEHALKERDKNIMKAEGIQDPEPTAQLVRLEAWEDPLLQRDKCKKIIGNLNDRGTRPKKPYMNELASTLHELLKMILAYRFKIFRDIPESQLKTMLKGLRLLKLFPGDHVWQEGQEANHAFLVLACGGDARIRVLTKHRTVLIAVLDIREHLEPNRKLDIPIQWQAIVASVRNSPPFRELSLARKEVEMFVSCCRRLASMKGCLLDLLPDSFFIVIAGSVRGIILIDGREVPVWEMRRGVLWVDQLAVSKDAKAHISHFVAYAEGETQVLWMPREWFLAILGRLKHLRQWFIAHDKLLLDKPDFNRKSVAYMGWISDKVSKAADTPLDVYKELWRSPGFDAIRCRMDRRRGRQPTIRPATSAALSLQGSSGKTRQSLAMLGSVLSTGTLPKRPVRPKTAL</sequence>
<dbReference type="PROSITE" id="PS50042">
    <property type="entry name" value="CNMP_BINDING_3"/>
    <property type="match status" value="1"/>
</dbReference>
<reference evidence="3 4" key="1">
    <citation type="submission" date="2020-04" db="EMBL/GenBank/DDBJ databases">
        <title>Perkinsus chesapeaki whole genome sequence.</title>
        <authorList>
            <person name="Bogema D.R."/>
        </authorList>
    </citation>
    <scope>NUCLEOTIDE SEQUENCE [LARGE SCALE GENOMIC DNA]</scope>
    <source>
        <strain evidence="3">ATCC PRA-425</strain>
    </source>
</reference>
<dbReference type="AlphaFoldDB" id="A0A7J6N1V8"/>
<feature type="region of interest" description="Disordered" evidence="1">
    <location>
        <begin position="1"/>
        <end position="37"/>
    </location>
</feature>
<dbReference type="Proteomes" id="UP000591131">
    <property type="component" value="Unassembled WGS sequence"/>
</dbReference>
<dbReference type="InterPro" id="IPR018490">
    <property type="entry name" value="cNMP-bd_dom_sf"/>
</dbReference>
<dbReference type="InterPro" id="IPR014710">
    <property type="entry name" value="RmlC-like_jellyroll"/>
</dbReference>
<proteinExistence type="predicted"/>
<organism evidence="3 4">
    <name type="scientific">Perkinsus chesapeaki</name>
    <name type="common">Clam parasite</name>
    <name type="synonym">Perkinsus andrewsi</name>
    <dbReference type="NCBI Taxonomy" id="330153"/>
    <lineage>
        <taxon>Eukaryota</taxon>
        <taxon>Sar</taxon>
        <taxon>Alveolata</taxon>
        <taxon>Perkinsozoa</taxon>
        <taxon>Perkinsea</taxon>
        <taxon>Perkinsida</taxon>
        <taxon>Perkinsidae</taxon>
        <taxon>Perkinsus</taxon>
    </lineage>
</organism>
<gene>
    <name evidence="3" type="ORF">FOL47_000542</name>
</gene>
<protein>
    <recommendedName>
        <fullName evidence="2">Cyclic nucleotide-binding domain-containing protein</fullName>
    </recommendedName>
</protein>
<evidence type="ECO:0000256" key="1">
    <source>
        <dbReference type="SAM" id="MobiDB-lite"/>
    </source>
</evidence>
<keyword evidence="4" id="KW-1185">Reference proteome</keyword>
<name>A0A7J6N1V8_PERCH</name>
<dbReference type="SUPFAM" id="SSF51206">
    <property type="entry name" value="cAMP-binding domain-like"/>
    <property type="match status" value="2"/>
</dbReference>
<evidence type="ECO:0000259" key="2">
    <source>
        <dbReference type="PROSITE" id="PS50042"/>
    </source>
</evidence>
<dbReference type="Gene3D" id="2.60.120.10">
    <property type="entry name" value="Jelly Rolls"/>
    <property type="match status" value="1"/>
</dbReference>
<evidence type="ECO:0000313" key="4">
    <source>
        <dbReference type="Proteomes" id="UP000591131"/>
    </source>
</evidence>
<dbReference type="InterPro" id="IPR000595">
    <property type="entry name" value="cNMP-bd_dom"/>
</dbReference>
<feature type="region of interest" description="Disordered" evidence="1">
    <location>
        <begin position="405"/>
        <end position="425"/>
    </location>
</feature>
<accession>A0A7J6N1V8</accession>
<comment type="caution">
    <text evidence="3">The sequence shown here is derived from an EMBL/GenBank/DDBJ whole genome shotgun (WGS) entry which is preliminary data.</text>
</comment>
<feature type="domain" description="Cyclic nucleotide-binding" evidence="2">
    <location>
        <begin position="138"/>
        <end position="178"/>
    </location>
</feature>